<comment type="similarity">
    <text evidence="7">Belongs to the chloroperoxidase family.</text>
</comment>
<feature type="domain" description="Heme haloperoxidase family profile" evidence="9">
    <location>
        <begin position="19"/>
        <end position="232"/>
    </location>
</feature>
<accession>A0A9P8QEE3</accession>
<dbReference type="GO" id="GO:0004601">
    <property type="term" value="F:peroxidase activity"/>
    <property type="evidence" value="ECO:0007669"/>
    <property type="project" value="UniProtKB-KW"/>
</dbReference>
<dbReference type="GO" id="GO:0046872">
    <property type="term" value="F:metal ion binding"/>
    <property type="evidence" value="ECO:0007669"/>
    <property type="project" value="UniProtKB-KW"/>
</dbReference>
<dbReference type="SUPFAM" id="SSF47571">
    <property type="entry name" value="Cloroperoxidase"/>
    <property type="match status" value="1"/>
</dbReference>
<dbReference type="OrthoDB" id="407298at2759"/>
<comment type="caution">
    <text evidence="10">The sequence shown here is derived from an EMBL/GenBank/DDBJ whole genome shotgun (WGS) entry which is preliminary data.</text>
</comment>
<proteinExistence type="inferred from homology"/>
<keyword evidence="4" id="KW-0479">Metal-binding</keyword>
<reference evidence="10" key="1">
    <citation type="submission" date="2021-08" db="EMBL/GenBank/DDBJ databases">
        <title>Chromosome-Level Trichoderma cornu-damae using Hi-C Data.</title>
        <authorList>
            <person name="Kim C.S."/>
        </authorList>
    </citation>
    <scope>NUCLEOTIDE SEQUENCE</scope>
    <source>
        <strain evidence="10">KA19-0412C</strain>
    </source>
</reference>
<feature type="chain" id="PRO_5040197134" description="Heme haloperoxidase family profile domain-containing protein" evidence="8">
    <location>
        <begin position="20"/>
        <end position="266"/>
    </location>
</feature>
<evidence type="ECO:0000256" key="8">
    <source>
        <dbReference type="SAM" id="SignalP"/>
    </source>
</evidence>
<keyword evidence="3" id="KW-0349">Heme</keyword>
<dbReference type="Gene3D" id="1.10.489.10">
    <property type="entry name" value="Chloroperoxidase-like"/>
    <property type="match status" value="1"/>
</dbReference>
<feature type="signal peptide" evidence="8">
    <location>
        <begin position="1"/>
        <end position="19"/>
    </location>
</feature>
<dbReference type="PROSITE" id="PS51405">
    <property type="entry name" value="HEME_HALOPEROXIDASE"/>
    <property type="match status" value="1"/>
</dbReference>
<dbReference type="Proteomes" id="UP000827724">
    <property type="component" value="Unassembled WGS sequence"/>
</dbReference>
<dbReference type="PANTHER" id="PTHR33577">
    <property type="entry name" value="STERIGMATOCYSTIN BIOSYNTHESIS PEROXIDASE STCC-RELATED"/>
    <property type="match status" value="1"/>
</dbReference>
<evidence type="ECO:0000256" key="5">
    <source>
        <dbReference type="ARBA" id="ARBA00023002"/>
    </source>
</evidence>
<keyword evidence="6" id="KW-0408">Iron</keyword>
<keyword evidence="2" id="KW-0575">Peroxidase</keyword>
<evidence type="ECO:0000256" key="6">
    <source>
        <dbReference type="ARBA" id="ARBA00023004"/>
    </source>
</evidence>
<evidence type="ECO:0000256" key="1">
    <source>
        <dbReference type="ARBA" id="ARBA00001970"/>
    </source>
</evidence>
<dbReference type="PANTHER" id="PTHR33577:SF9">
    <property type="entry name" value="PEROXIDASE STCC"/>
    <property type="match status" value="1"/>
</dbReference>
<dbReference type="Pfam" id="PF01328">
    <property type="entry name" value="Peroxidase_2"/>
    <property type="match status" value="1"/>
</dbReference>
<dbReference type="EMBL" id="JAIWOZ010000006">
    <property type="protein sequence ID" value="KAH6604061.1"/>
    <property type="molecule type" value="Genomic_DNA"/>
</dbReference>
<evidence type="ECO:0000313" key="11">
    <source>
        <dbReference type="Proteomes" id="UP000827724"/>
    </source>
</evidence>
<dbReference type="AlphaFoldDB" id="A0A9P8QEE3"/>
<sequence length="266" mass="29218">MASKIAIASLVALSAASEGLRPWQAPGPEDSRSPCPMLNTLANHGYLPHDGRHITPQQFGDAVDEALNINRVFGVQPANYFLRATNKSTIDLVELNHPGILQHIASLTRDDVTSPDSVDVTASPDRIRHLLQDSSTDCITAASLARSRLRVEALSAPEELSLKDQLLAYTEASLLLVVMNEEHVPSGWSFPPASTYCAPKKRVETWLTEERLPEELGWKRSERKLGVMDLVPAMKGILEEKRLQTGQGPLWKALVPSFLLGTQSEL</sequence>
<evidence type="ECO:0000256" key="3">
    <source>
        <dbReference type="ARBA" id="ARBA00022617"/>
    </source>
</evidence>
<dbReference type="InterPro" id="IPR000028">
    <property type="entry name" value="Chloroperoxidase"/>
</dbReference>
<evidence type="ECO:0000256" key="7">
    <source>
        <dbReference type="ARBA" id="ARBA00025795"/>
    </source>
</evidence>
<keyword evidence="8" id="KW-0732">Signal</keyword>
<keyword evidence="11" id="KW-1185">Reference proteome</keyword>
<comment type="cofactor">
    <cofactor evidence="1">
        <name>heme b</name>
        <dbReference type="ChEBI" id="CHEBI:60344"/>
    </cofactor>
</comment>
<gene>
    <name evidence="10" type="ORF">Trco_007507</name>
</gene>
<evidence type="ECO:0000256" key="2">
    <source>
        <dbReference type="ARBA" id="ARBA00022559"/>
    </source>
</evidence>
<evidence type="ECO:0000259" key="9">
    <source>
        <dbReference type="PROSITE" id="PS51405"/>
    </source>
</evidence>
<name>A0A9P8QEE3_9HYPO</name>
<protein>
    <recommendedName>
        <fullName evidence="9">Heme haloperoxidase family profile domain-containing protein</fullName>
    </recommendedName>
</protein>
<evidence type="ECO:0000256" key="4">
    <source>
        <dbReference type="ARBA" id="ARBA00022723"/>
    </source>
</evidence>
<organism evidence="10 11">
    <name type="scientific">Trichoderma cornu-damae</name>
    <dbReference type="NCBI Taxonomy" id="654480"/>
    <lineage>
        <taxon>Eukaryota</taxon>
        <taxon>Fungi</taxon>
        <taxon>Dikarya</taxon>
        <taxon>Ascomycota</taxon>
        <taxon>Pezizomycotina</taxon>
        <taxon>Sordariomycetes</taxon>
        <taxon>Hypocreomycetidae</taxon>
        <taxon>Hypocreales</taxon>
        <taxon>Hypocreaceae</taxon>
        <taxon>Trichoderma</taxon>
    </lineage>
</organism>
<keyword evidence="5" id="KW-0560">Oxidoreductase</keyword>
<dbReference type="InterPro" id="IPR036851">
    <property type="entry name" value="Chloroperoxidase-like_sf"/>
</dbReference>
<evidence type="ECO:0000313" key="10">
    <source>
        <dbReference type="EMBL" id="KAH6604061.1"/>
    </source>
</evidence>